<dbReference type="InterPro" id="IPR007367">
    <property type="entry name" value="DUF433"/>
</dbReference>
<accession>A0A2W4VU51</accession>
<reference evidence="1 2" key="2">
    <citation type="submission" date="2018-06" db="EMBL/GenBank/DDBJ databases">
        <title>Metagenomic assembly of (sub)arctic Cyanobacteria and their associated microbiome from non-axenic cultures.</title>
        <authorList>
            <person name="Baurain D."/>
        </authorList>
    </citation>
    <scope>NUCLEOTIDE SEQUENCE [LARGE SCALE GENOMIC DNA]</scope>
    <source>
        <strain evidence="1">ULC041bin1</strain>
    </source>
</reference>
<comment type="caution">
    <text evidence="1">The sequence shown here is derived from an EMBL/GenBank/DDBJ whole genome shotgun (WGS) entry which is preliminary data.</text>
</comment>
<dbReference type="PANTHER" id="PTHR34849:SF4">
    <property type="entry name" value="SLR1209 PROTEIN"/>
    <property type="match status" value="1"/>
</dbReference>
<name>A0A2W4VU51_9CYAN</name>
<evidence type="ECO:0008006" key="3">
    <source>
        <dbReference type="Google" id="ProtNLM"/>
    </source>
</evidence>
<evidence type="ECO:0000313" key="2">
    <source>
        <dbReference type="Proteomes" id="UP000249081"/>
    </source>
</evidence>
<evidence type="ECO:0000313" key="1">
    <source>
        <dbReference type="EMBL" id="PZO35952.1"/>
    </source>
</evidence>
<reference evidence="2" key="1">
    <citation type="submission" date="2018-04" db="EMBL/GenBank/DDBJ databases">
        <authorList>
            <person name="Cornet L."/>
        </authorList>
    </citation>
    <scope>NUCLEOTIDE SEQUENCE [LARGE SCALE GENOMIC DNA]</scope>
</reference>
<dbReference type="AlphaFoldDB" id="A0A2W4VU51"/>
<dbReference type="Gene3D" id="1.10.10.10">
    <property type="entry name" value="Winged helix-like DNA-binding domain superfamily/Winged helix DNA-binding domain"/>
    <property type="match status" value="1"/>
</dbReference>
<protein>
    <recommendedName>
        <fullName evidence="3">DUF433 domain-containing protein</fullName>
    </recommendedName>
</protein>
<dbReference type="SUPFAM" id="SSF46689">
    <property type="entry name" value="Homeodomain-like"/>
    <property type="match status" value="1"/>
</dbReference>
<proteinExistence type="predicted"/>
<organism evidence="1 2">
    <name type="scientific">Shackletoniella antarctica</name>
    <dbReference type="NCBI Taxonomy" id="268115"/>
    <lineage>
        <taxon>Bacteria</taxon>
        <taxon>Bacillati</taxon>
        <taxon>Cyanobacteriota</taxon>
        <taxon>Cyanophyceae</taxon>
        <taxon>Oculatellales</taxon>
        <taxon>Oculatellaceae</taxon>
        <taxon>Shackletoniella</taxon>
    </lineage>
</organism>
<dbReference type="EMBL" id="QBMN01000154">
    <property type="protein sequence ID" value="PZO35952.1"/>
    <property type="molecule type" value="Genomic_DNA"/>
</dbReference>
<dbReference type="InterPro" id="IPR036388">
    <property type="entry name" value="WH-like_DNA-bd_sf"/>
</dbReference>
<dbReference type="Proteomes" id="UP000249081">
    <property type="component" value="Unassembled WGS sequence"/>
</dbReference>
<sequence length="108" mass="11759">MALQDLEQHLRSLSPDEQASAIYILVQSLGNPWRSIEKTPGVCGGRACIANTRIPIWGLVEAKRSGYSDADLLTSYPTLTANDLANAWIYVAAHPEEVEVAIHDNQAA</sequence>
<dbReference type="InterPro" id="IPR009057">
    <property type="entry name" value="Homeodomain-like_sf"/>
</dbReference>
<dbReference type="PANTHER" id="PTHR34849">
    <property type="entry name" value="SSL5025 PROTEIN"/>
    <property type="match status" value="1"/>
</dbReference>
<dbReference type="Pfam" id="PF04255">
    <property type="entry name" value="DUF433"/>
    <property type="match status" value="1"/>
</dbReference>
<gene>
    <name evidence="1" type="ORF">DCF17_17915</name>
</gene>